<evidence type="ECO:0000313" key="1">
    <source>
        <dbReference type="EMBL" id="KAI4356801.1"/>
    </source>
</evidence>
<organism evidence="1 2">
    <name type="scientific">Bauhinia variegata</name>
    <name type="common">Purple orchid tree</name>
    <name type="synonym">Phanera variegata</name>
    <dbReference type="NCBI Taxonomy" id="167791"/>
    <lineage>
        <taxon>Eukaryota</taxon>
        <taxon>Viridiplantae</taxon>
        <taxon>Streptophyta</taxon>
        <taxon>Embryophyta</taxon>
        <taxon>Tracheophyta</taxon>
        <taxon>Spermatophyta</taxon>
        <taxon>Magnoliopsida</taxon>
        <taxon>eudicotyledons</taxon>
        <taxon>Gunneridae</taxon>
        <taxon>Pentapetalae</taxon>
        <taxon>rosids</taxon>
        <taxon>fabids</taxon>
        <taxon>Fabales</taxon>
        <taxon>Fabaceae</taxon>
        <taxon>Cercidoideae</taxon>
        <taxon>Cercideae</taxon>
        <taxon>Bauhiniinae</taxon>
        <taxon>Bauhinia</taxon>
    </lineage>
</organism>
<comment type="caution">
    <text evidence="1">The sequence shown here is derived from an EMBL/GenBank/DDBJ whole genome shotgun (WGS) entry which is preliminary data.</text>
</comment>
<dbReference type="EMBL" id="CM039426">
    <property type="protein sequence ID" value="KAI4356801.1"/>
    <property type="molecule type" value="Genomic_DNA"/>
</dbReference>
<accession>A0ACB9Q7L2</accession>
<sequence length="477" mass="54213">MAVELVSGILTQLATLICKEAAQEVKLVVGAEEHVEKITGNLQAIQAVLVDAEKKQVNEATVRRWLDKLKQASYDIDDVLDEWNTAILKLKIEKEAGLARDSSVLAKKVCSFIPSSCFCFSRIVHRHDIAVKIGDLNEKLEMISTEKERYHLNSTRGSEEPERLITTSFVDVSEVFGRDHDENALVYMPKGIGKLTTLRTLDEFRVSEPDYTDGCKLGDLKDLNHLRGELSISGLQYVSNVREAEDACLKHKKHLRSLTIHFDIPPIDIANPEVIHDGRITFQKHLLNALEPHQDLEHLVIRFYSGTEVFPNWILSLTKLKLLSLDECPSLEQFPPLGKFPNLESLKIYNVSSIKKVGVEFLGLEESEGGQKQKNECENSKSSLVLFPKLKRLTFAAMESWEEWEGLPTEREIVVMPCLRSLSIFSCQKLKALPEFLHVAPLQTLSIEWCQTLGQRYQRETGEDWPKISHIPYVLMR</sequence>
<proteinExistence type="predicted"/>
<reference evidence="1 2" key="1">
    <citation type="journal article" date="2022" name="DNA Res.">
        <title>Chromosomal-level genome assembly of the orchid tree Bauhinia variegata (Leguminosae; Cercidoideae) supports the allotetraploid origin hypothesis of Bauhinia.</title>
        <authorList>
            <person name="Zhong Y."/>
            <person name="Chen Y."/>
            <person name="Zheng D."/>
            <person name="Pang J."/>
            <person name="Liu Y."/>
            <person name="Luo S."/>
            <person name="Meng S."/>
            <person name="Qian L."/>
            <person name="Wei D."/>
            <person name="Dai S."/>
            <person name="Zhou R."/>
        </authorList>
    </citation>
    <scope>NUCLEOTIDE SEQUENCE [LARGE SCALE GENOMIC DNA]</scope>
    <source>
        <strain evidence="1">BV-YZ2020</strain>
    </source>
</reference>
<keyword evidence="2" id="KW-1185">Reference proteome</keyword>
<protein>
    <submittedName>
        <fullName evidence="1">Uncharacterized protein</fullName>
    </submittedName>
</protein>
<name>A0ACB9Q7L2_BAUVA</name>
<dbReference type="Proteomes" id="UP000828941">
    <property type="component" value="Chromosome 1"/>
</dbReference>
<evidence type="ECO:0000313" key="2">
    <source>
        <dbReference type="Proteomes" id="UP000828941"/>
    </source>
</evidence>
<gene>
    <name evidence="1" type="ORF">L6164_000790</name>
</gene>